<accession>A0A3M7SRR6</accession>
<dbReference type="AlphaFoldDB" id="A0A3M7SRR6"/>
<name>A0A3M7SRR6_BRAPC</name>
<organism evidence="1 2">
    <name type="scientific">Brachionus plicatilis</name>
    <name type="common">Marine rotifer</name>
    <name type="synonym">Brachionus muelleri</name>
    <dbReference type="NCBI Taxonomy" id="10195"/>
    <lineage>
        <taxon>Eukaryota</taxon>
        <taxon>Metazoa</taxon>
        <taxon>Spiralia</taxon>
        <taxon>Gnathifera</taxon>
        <taxon>Rotifera</taxon>
        <taxon>Eurotatoria</taxon>
        <taxon>Monogononta</taxon>
        <taxon>Pseudotrocha</taxon>
        <taxon>Ploima</taxon>
        <taxon>Brachionidae</taxon>
        <taxon>Brachionus</taxon>
    </lineage>
</organism>
<dbReference type="EMBL" id="REGN01000876">
    <property type="protein sequence ID" value="RNA38409.1"/>
    <property type="molecule type" value="Genomic_DNA"/>
</dbReference>
<evidence type="ECO:0000313" key="1">
    <source>
        <dbReference type="EMBL" id="RNA38409.1"/>
    </source>
</evidence>
<gene>
    <name evidence="1" type="ORF">BpHYR1_011634</name>
</gene>
<evidence type="ECO:0000313" key="2">
    <source>
        <dbReference type="Proteomes" id="UP000276133"/>
    </source>
</evidence>
<sequence>MDEYTAGGGYTPEKYETFLYLSYHSSAYLKYYYAVFRREEKKTKITEKNINLKLHMHILKN</sequence>
<comment type="caution">
    <text evidence="1">The sequence shown here is derived from an EMBL/GenBank/DDBJ whole genome shotgun (WGS) entry which is preliminary data.</text>
</comment>
<keyword evidence="2" id="KW-1185">Reference proteome</keyword>
<reference evidence="1 2" key="1">
    <citation type="journal article" date="2018" name="Sci. Rep.">
        <title>Genomic signatures of local adaptation to the degree of environmental predictability in rotifers.</title>
        <authorList>
            <person name="Franch-Gras L."/>
            <person name="Hahn C."/>
            <person name="Garcia-Roger E.M."/>
            <person name="Carmona M.J."/>
            <person name="Serra M."/>
            <person name="Gomez A."/>
        </authorList>
    </citation>
    <scope>NUCLEOTIDE SEQUENCE [LARGE SCALE GENOMIC DNA]</scope>
    <source>
        <strain evidence="1">HYR1</strain>
    </source>
</reference>
<protein>
    <submittedName>
        <fullName evidence="1">Uncharacterized protein</fullName>
    </submittedName>
</protein>
<proteinExistence type="predicted"/>
<dbReference type="Proteomes" id="UP000276133">
    <property type="component" value="Unassembled WGS sequence"/>
</dbReference>